<evidence type="ECO:0000313" key="1">
    <source>
        <dbReference type="EMBL" id="QKG79912.1"/>
    </source>
</evidence>
<dbReference type="Proteomes" id="UP000500961">
    <property type="component" value="Chromosome"/>
</dbReference>
<keyword evidence="2" id="KW-1185">Reference proteome</keyword>
<protein>
    <submittedName>
        <fullName evidence="1">Uncharacterized protein</fullName>
    </submittedName>
</protein>
<name>A0A7D3XDX5_9BACT</name>
<sequence>MKSYSKRVLVVALLLLLFMGTLLWFKIFKYNSKKYEFYCFYVDSIPQAYNIRYFKKNMLYIEHIGFGGRLRHFDANMNFPNPDDDYFSYRRKSKKIRISDIKIKMLICRCVLVGENIGENNIMFNSICDTVFCGCPTDTVYYRVINDTLICDYPFDCIEYTIKNNCSKISKFLIDKESKLIIESKAIFEGSNSFVTLKRLVGVKDVRNSYFDSLYKSTTNEKDFIEF</sequence>
<proteinExistence type="predicted"/>
<accession>A0A7D3XDX5</accession>
<dbReference type="RefSeq" id="WP_173074133.1">
    <property type="nucleotide sequence ID" value="NZ_CP041345.1"/>
</dbReference>
<dbReference type="KEGG" id="ttz:FHG85_06430"/>
<organism evidence="1 2">
    <name type="scientific">Tenuifilum thalassicum</name>
    <dbReference type="NCBI Taxonomy" id="2590900"/>
    <lineage>
        <taxon>Bacteria</taxon>
        <taxon>Pseudomonadati</taxon>
        <taxon>Bacteroidota</taxon>
        <taxon>Bacteroidia</taxon>
        <taxon>Bacteroidales</taxon>
        <taxon>Tenuifilaceae</taxon>
        <taxon>Tenuifilum</taxon>
    </lineage>
</organism>
<evidence type="ECO:0000313" key="2">
    <source>
        <dbReference type="Proteomes" id="UP000500961"/>
    </source>
</evidence>
<dbReference type="AlphaFoldDB" id="A0A7D3XDX5"/>
<gene>
    <name evidence="1" type="ORF">FHG85_06430</name>
</gene>
<dbReference type="EMBL" id="CP041345">
    <property type="protein sequence ID" value="QKG79912.1"/>
    <property type="molecule type" value="Genomic_DNA"/>
</dbReference>
<reference evidence="1 2" key="1">
    <citation type="submission" date="2019-07" db="EMBL/GenBank/DDBJ databases">
        <title>Thalassofilum flectens gen. nov., sp. nov., a novel moderate thermophilic anaerobe from a shallow sea hot spring in Kunashir Island (Russia), representing a new family in the order Bacteroidales, and proposal of Thalassofilacea fam. nov.</title>
        <authorList>
            <person name="Kochetkova T.V."/>
            <person name="Podosokorskaya O.A."/>
            <person name="Novikov A."/>
            <person name="Elcheninov A.G."/>
            <person name="Toshchakov S.V."/>
            <person name="Kublanov I.V."/>
        </authorList>
    </citation>
    <scope>NUCLEOTIDE SEQUENCE [LARGE SCALE GENOMIC DNA]</scope>
    <source>
        <strain evidence="1 2">38-H</strain>
    </source>
</reference>